<dbReference type="RefSeq" id="WP_108916801.1">
    <property type="nucleotide sequence ID" value="NZ_BGJY01000003.1"/>
</dbReference>
<comment type="similarity">
    <text evidence="1">In the C-terminal section; belongs to the class-I pyridoxal-phosphate-dependent aminotransferase family.</text>
</comment>
<evidence type="ECO:0000256" key="5">
    <source>
        <dbReference type="ARBA" id="ARBA00023163"/>
    </source>
</evidence>
<keyword evidence="8" id="KW-1185">Reference proteome</keyword>
<sequence>MTTIRERIAARQLTPGARLPSVRQAARSMGVSVSTVVEAYERLAAEGVIKSRPGSGFYVSAPLAPLALGKIGPRLDREVDPLWMSRQSLEAGEEMLRPGCGWLPAEWMPEAALRRALKAVARGSAASLTDYSEPLGLAPLRGFIARRLGERDIPAAPDQILLTGSGTQAIDLVCRFLIEPGDTVLIDDPCYFNFRALLQAHRADIVGVPMTPNGPDLEIFAQSLAQKRPRLYLTNAAVHNPTGAAISSTTAHRLMALAEPAGLIIVEDDIFADFETAPTPRLAAFDGLRNVIQIGSFSKTLSAAARCGYIAARPDWIEQIADIGLATQFGSPRLSAEIALTLLKDGGYRRHLEALRARLAGARTATIRRLEALGITPFVEPKAGMFVWARLPDEADASQIARLCLAEGIVLAPGNAFSLGQTARDYLRFNVSQSDDPRIYDSLSRALQASAPPMRAAG</sequence>
<gene>
    <name evidence="7" type="ORF">C5689_08255</name>
</gene>
<keyword evidence="5" id="KW-0804">Transcription</keyword>
<dbReference type="PROSITE" id="PS50949">
    <property type="entry name" value="HTH_GNTR"/>
    <property type="match status" value="1"/>
</dbReference>
<dbReference type="Pfam" id="PF00392">
    <property type="entry name" value="GntR"/>
    <property type="match status" value="1"/>
</dbReference>
<dbReference type="InterPro" id="IPR036390">
    <property type="entry name" value="WH_DNA-bd_sf"/>
</dbReference>
<dbReference type="CDD" id="cd00609">
    <property type="entry name" value="AAT_like"/>
    <property type="match status" value="1"/>
</dbReference>
<dbReference type="EMBL" id="PUIV01000009">
    <property type="protein sequence ID" value="PWB94308.1"/>
    <property type="molecule type" value="Genomic_DNA"/>
</dbReference>
<dbReference type="AlphaFoldDB" id="A0A2U1SRR8"/>
<dbReference type="InterPro" id="IPR015424">
    <property type="entry name" value="PyrdxlP-dep_Trfase"/>
</dbReference>
<dbReference type="SUPFAM" id="SSF46785">
    <property type="entry name" value="Winged helix' DNA-binding domain"/>
    <property type="match status" value="1"/>
</dbReference>
<dbReference type="InterPro" id="IPR036388">
    <property type="entry name" value="WH-like_DNA-bd_sf"/>
</dbReference>
<dbReference type="PANTHER" id="PTHR46577">
    <property type="entry name" value="HTH-TYPE TRANSCRIPTIONAL REGULATORY PROTEIN GABR"/>
    <property type="match status" value="1"/>
</dbReference>
<dbReference type="InterPro" id="IPR004839">
    <property type="entry name" value="Aminotransferase_I/II_large"/>
</dbReference>
<dbReference type="InterPro" id="IPR015421">
    <property type="entry name" value="PyrdxlP-dep_Trfase_major"/>
</dbReference>
<accession>A0A2U1SRR8</accession>
<dbReference type="SUPFAM" id="SSF53383">
    <property type="entry name" value="PLP-dependent transferases"/>
    <property type="match status" value="1"/>
</dbReference>
<dbReference type="PANTHER" id="PTHR46577:SF2">
    <property type="entry name" value="TRANSCRIPTIONAL REGULATORY PROTEIN"/>
    <property type="match status" value="1"/>
</dbReference>
<dbReference type="Gene3D" id="3.90.1150.10">
    <property type="entry name" value="Aspartate Aminotransferase, domain 1"/>
    <property type="match status" value="1"/>
</dbReference>
<dbReference type="SMART" id="SM00345">
    <property type="entry name" value="HTH_GNTR"/>
    <property type="match status" value="1"/>
</dbReference>
<reference evidence="7 8" key="1">
    <citation type="journal article" date="2018" name="Appl. Microbiol. Biotechnol.">
        <title>Co-cultivation of the strictly anaerobic methanogen Methanosarcina barkeri with aerobic methanotrophs in an oxygen-limited membrane bioreactor.</title>
        <authorList>
            <person name="In 't Zandt M.H."/>
            <person name="van den Bosch T.J.M."/>
            <person name="Rijkers R."/>
            <person name="van Kessel M.A.H.J."/>
            <person name="Jetten M.S.M."/>
            <person name="Welte C.U."/>
        </authorList>
    </citation>
    <scope>NUCLEOTIDE SEQUENCE [LARGE SCALE GENOMIC DNA]</scope>
    <source>
        <strain evidence="7 8">DSM 17706</strain>
    </source>
</reference>
<dbReference type="InterPro" id="IPR000524">
    <property type="entry name" value="Tscrpt_reg_HTH_GntR"/>
</dbReference>
<dbReference type="InterPro" id="IPR015422">
    <property type="entry name" value="PyrdxlP-dep_Trfase_small"/>
</dbReference>
<evidence type="ECO:0000256" key="4">
    <source>
        <dbReference type="ARBA" id="ARBA00023125"/>
    </source>
</evidence>
<evidence type="ECO:0000259" key="6">
    <source>
        <dbReference type="PROSITE" id="PS50949"/>
    </source>
</evidence>
<dbReference type="Gene3D" id="1.10.10.10">
    <property type="entry name" value="Winged helix-like DNA-binding domain superfamily/Winged helix DNA-binding domain"/>
    <property type="match status" value="1"/>
</dbReference>
<name>A0A2U1SRR8_METSR</name>
<proteinExistence type="inferred from homology"/>
<dbReference type="Pfam" id="PF00155">
    <property type="entry name" value="Aminotran_1_2"/>
    <property type="match status" value="1"/>
</dbReference>
<dbReference type="CDD" id="cd07377">
    <property type="entry name" value="WHTH_GntR"/>
    <property type="match status" value="1"/>
</dbReference>
<keyword evidence="3" id="KW-0805">Transcription regulation</keyword>
<keyword evidence="2" id="KW-0663">Pyridoxal phosphate</keyword>
<dbReference type="Gene3D" id="3.40.640.10">
    <property type="entry name" value="Type I PLP-dependent aspartate aminotransferase-like (Major domain)"/>
    <property type="match status" value="1"/>
</dbReference>
<dbReference type="OrthoDB" id="9802328at2"/>
<dbReference type="GO" id="GO:0003700">
    <property type="term" value="F:DNA-binding transcription factor activity"/>
    <property type="evidence" value="ECO:0007669"/>
    <property type="project" value="InterPro"/>
</dbReference>
<organism evidence="7 8">
    <name type="scientific">Methylosinus sporium</name>
    <dbReference type="NCBI Taxonomy" id="428"/>
    <lineage>
        <taxon>Bacteria</taxon>
        <taxon>Pseudomonadati</taxon>
        <taxon>Pseudomonadota</taxon>
        <taxon>Alphaproteobacteria</taxon>
        <taxon>Hyphomicrobiales</taxon>
        <taxon>Methylocystaceae</taxon>
        <taxon>Methylosinus</taxon>
    </lineage>
</organism>
<dbReference type="GO" id="GO:0030170">
    <property type="term" value="F:pyridoxal phosphate binding"/>
    <property type="evidence" value="ECO:0007669"/>
    <property type="project" value="InterPro"/>
</dbReference>
<evidence type="ECO:0000313" key="7">
    <source>
        <dbReference type="EMBL" id="PWB94308.1"/>
    </source>
</evidence>
<evidence type="ECO:0000256" key="1">
    <source>
        <dbReference type="ARBA" id="ARBA00005384"/>
    </source>
</evidence>
<evidence type="ECO:0000313" key="8">
    <source>
        <dbReference type="Proteomes" id="UP000245137"/>
    </source>
</evidence>
<dbReference type="GO" id="GO:0003677">
    <property type="term" value="F:DNA binding"/>
    <property type="evidence" value="ECO:0007669"/>
    <property type="project" value="UniProtKB-KW"/>
</dbReference>
<evidence type="ECO:0000256" key="2">
    <source>
        <dbReference type="ARBA" id="ARBA00022898"/>
    </source>
</evidence>
<dbReference type="InterPro" id="IPR051446">
    <property type="entry name" value="HTH_trans_reg/aminotransferase"/>
</dbReference>
<evidence type="ECO:0000256" key="3">
    <source>
        <dbReference type="ARBA" id="ARBA00023015"/>
    </source>
</evidence>
<feature type="domain" description="HTH gntR-type" evidence="6">
    <location>
        <begin position="1"/>
        <end position="62"/>
    </location>
</feature>
<comment type="caution">
    <text evidence="7">The sequence shown here is derived from an EMBL/GenBank/DDBJ whole genome shotgun (WGS) entry which is preliminary data.</text>
</comment>
<keyword evidence="4" id="KW-0238">DNA-binding</keyword>
<protein>
    <submittedName>
        <fullName evidence="7">GntR family transcriptional regulator</fullName>
    </submittedName>
</protein>
<dbReference type="Proteomes" id="UP000245137">
    <property type="component" value="Unassembled WGS sequence"/>
</dbReference>